<sequence length="87" mass="9462">MSQTAQVPSITDYVSSASGIEFHRDGRLTAGVSCRFVTEERGVQYILCELSYVSACLRSLPESLPCFLGEFLLSLIAKEKVKASNVG</sequence>
<organism evidence="1 2">
    <name type="scientific">Melastoma candidum</name>
    <dbReference type="NCBI Taxonomy" id="119954"/>
    <lineage>
        <taxon>Eukaryota</taxon>
        <taxon>Viridiplantae</taxon>
        <taxon>Streptophyta</taxon>
        <taxon>Embryophyta</taxon>
        <taxon>Tracheophyta</taxon>
        <taxon>Spermatophyta</taxon>
        <taxon>Magnoliopsida</taxon>
        <taxon>eudicotyledons</taxon>
        <taxon>Gunneridae</taxon>
        <taxon>Pentapetalae</taxon>
        <taxon>rosids</taxon>
        <taxon>malvids</taxon>
        <taxon>Myrtales</taxon>
        <taxon>Melastomataceae</taxon>
        <taxon>Melastomatoideae</taxon>
        <taxon>Melastomateae</taxon>
        <taxon>Melastoma</taxon>
    </lineage>
</organism>
<comment type="caution">
    <text evidence="1">The sequence shown here is derived from an EMBL/GenBank/DDBJ whole genome shotgun (WGS) entry which is preliminary data.</text>
</comment>
<proteinExistence type="predicted"/>
<accession>A0ACB9MFJ8</accession>
<dbReference type="EMBL" id="CM042889">
    <property type="protein sequence ID" value="KAI4321680.1"/>
    <property type="molecule type" value="Genomic_DNA"/>
</dbReference>
<gene>
    <name evidence="1" type="ORF">MLD38_035034</name>
</gene>
<name>A0ACB9MFJ8_9MYRT</name>
<keyword evidence="2" id="KW-1185">Reference proteome</keyword>
<protein>
    <submittedName>
        <fullName evidence="1">Uncharacterized protein</fullName>
    </submittedName>
</protein>
<dbReference type="Proteomes" id="UP001057402">
    <property type="component" value="Chromosome 10"/>
</dbReference>
<evidence type="ECO:0000313" key="2">
    <source>
        <dbReference type="Proteomes" id="UP001057402"/>
    </source>
</evidence>
<reference evidence="2" key="1">
    <citation type="journal article" date="2023" name="Front. Plant Sci.">
        <title>Chromosomal-level genome assembly of Melastoma candidum provides insights into trichome evolution.</title>
        <authorList>
            <person name="Zhong Y."/>
            <person name="Wu W."/>
            <person name="Sun C."/>
            <person name="Zou P."/>
            <person name="Liu Y."/>
            <person name="Dai S."/>
            <person name="Zhou R."/>
        </authorList>
    </citation>
    <scope>NUCLEOTIDE SEQUENCE [LARGE SCALE GENOMIC DNA]</scope>
</reference>
<evidence type="ECO:0000313" key="1">
    <source>
        <dbReference type="EMBL" id="KAI4321680.1"/>
    </source>
</evidence>